<dbReference type="Pfam" id="PF13358">
    <property type="entry name" value="DDE_3"/>
    <property type="match status" value="1"/>
</dbReference>
<accession>A0A0F9DWD2</accession>
<proteinExistence type="predicted"/>
<dbReference type="AlphaFoldDB" id="A0A0F9DWD2"/>
<reference evidence="2" key="1">
    <citation type="journal article" date="2015" name="Nature">
        <title>Complex archaea that bridge the gap between prokaryotes and eukaryotes.</title>
        <authorList>
            <person name="Spang A."/>
            <person name="Saw J.H."/>
            <person name="Jorgensen S.L."/>
            <person name="Zaremba-Niedzwiedzka K."/>
            <person name="Martijn J."/>
            <person name="Lind A.E."/>
            <person name="van Eijk R."/>
            <person name="Schleper C."/>
            <person name="Guy L."/>
            <person name="Ettema T.J."/>
        </authorList>
    </citation>
    <scope>NUCLEOTIDE SEQUENCE</scope>
</reference>
<dbReference type="GO" id="GO:0003676">
    <property type="term" value="F:nucleic acid binding"/>
    <property type="evidence" value="ECO:0007669"/>
    <property type="project" value="InterPro"/>
</dbReference>
<feature type="domain" description="Tc1-like transposase DDE" evidence="1">
    <location>
        <begin position="21"/>
        <end position="143"/>
    </location>
</feature>
<evidence type="ECO:0000259" key="1">
    <source>
        <dbReference type="Pfam" id="PF13358"/>
    </source>
</evidence>
<dbReference type="Gene3D" id="3.30.420.10">
    <property type="entry name" value="Ribonuclease H-like superfamily/Ribonuclease H"/>
    <property type="match status" value="1"/>
</dbReference>
<dbReference type="InterPro" id="IPR036397">
    <property type="entry name" value="RNaseH_sf"/>
</dbReference>
<organism evidence="2">
    <name type="scientific">marine sediment metagenome</name>
    <dbReference type="NCBI Taxonomy" id="412755"/>
    <lineage>
        <taxon>unclassified sequences</taxon>
        <taxon>metagenomes</taxon>
        <taxon>ecological metagenomes</taxon>
    </lineage>
</organism>
<comment type="caution">
    <text evidence="2">The sequence shown here is derived from an EMBL/GenBank/DDBJ whole genome shotgun (WGS) entry which is preliminary data.</text>
</comment>
<dbReference type="InterPro" id="IPR038717">
    <property type="entry name" value="Tc1-like_DDE_dom"/>
</dbReference>
<dbReference type="EMBL" id="LAZR01029954">
    <property type="protein sequence ID" value="KKL58056.1"/>
    <property type="molecule type" value="Genomic_DNA"/>
</dbReference>
<evidence type="ECO:0000313" key="2">
    <source>
        <dbReference type="EMBL" id="KKL58056.1"/>
    </source>
</evidence>
<gene>
    <name evidence="2" type="ORF">LCGC14_2229220</name>
</gene>
<name>A0A0F9DWD2_9ZZZZ</name>
<sequence>MEKRGLTAELQAASCSDRQGIYWSDEMRVGLIGQVRRVWASIGVKVVQKVEYIYEWTYLNLAVNGLTGSLHWDWTTNMKSVSIAPVVQAWAQEGVEALIWDRAQGHRGSAYDGIAVQRIEQPPYSPELNPAERVFEYLRDRIEGVVYGAVAKKREAVERELKILADNPENVKSLAGWQWIHDSISTLEQDYSWLLK</sequence>
<protein>
    <recommendedName>
        <fullName evidence="1">Tc1-like transposase DDE domain-containing protein</fullName>
    </recommendedName>
</protein>